<dbReference type="GO" id="GO:0006508">
    <property type="term" value="P:proteolysis"/>
    <property type="evidence" value="ECO:0007669"/>
    <property type="project" value="UniProtKB-KW"/>
</dbReference>
<dbReference type="Gene3D" id="3.40.50.200">
    <property type="entry name" value="Peptidase S8/S53 domain"/>
    <property type="match status" value="1"/>
</dbReference>
<dbReference type="Proteomes" id="UP000028924">
    <property type="component" value="Unassembled WGS sequence"/>
</dbReference>
<dbReference type="KEGG" id="apro:F751_0934"/>
<gene>
    <name evidence="7" type="ORF">F751_0934</name>
</gene>
<dbReference type="PROSITE" id="PS51892">
    <property type="entry name" value="SUBTILASE"/>
    <property type="match status" value="1"/>
</dbReference>
<evidence type="ECO:0000256" key="5">
    <source>
        <dbReference type="PROSITE-ProRule" id="PRU01240"/>
    </source>
</evidence>
<dbReference type="OrthoDB" id="515447at2759"/>
<dbReference type="EMBL" id="KL662098">
    <property type="protein sequence ID" value="KFM23720.1"/>
    <property type="molecule type" value="Genomic_DNA"/>
</dbReference>
<comment type="similarity">
    <text evidence="1 5">Belongs to the peptidase S8 family.</text>
</comment>
<evidence type="ECO:0000313" key="8">
    <source>
        <dbReference type="Proteomes" id="UP000028924"/>
    </source>
</evidence>
<dbReference type="InterPro" id="IPR022398">
    <property type="entry name" value="Peptidase_S8_His-AS"/>
</dbReference>
<dbReference type="InterPro" id="IPR050131">
    <property type="entry name" value="Peptidase_S8_subtilisin-like"/>
</dbReference>
<dbReference type="GeneID" id="23612325"/>
<dbReference type="InterPro" id="IPR036852">
    <property type="entry name" value="Peptidase_S8/S53_dom_sf"/>
</dbReference>
<reference evidence="7 8" key="1">
    <citation type="journal article" date="2014" name="BMC Genomics">
        <title>Oil accumulation mechanisms of the oleaginous microalga Chlorella protothecoides revealed through its genome, transcriptomes, and proteomes.</title>
        <authorList>
            <person name="Gao C."/>
            <person name="Wang Y."/>
            <person name="Shen Y."/>
            <person name="Yan D."/>
            <person name="He X."/>
            <person name="Dai J."/>
            <person name="Wu Q."/>
        </authorList>
    </citation>
    <scope>NUCLEOTIDE SEQUENCE [LARGE SCALE GENOMIC DNA]</scope>
    <source>
        <strain evidence="7 8">0710</strain>
    </source>
</reference>
<dbReference type="AlphaFoldDB" id="A0A087SDB6"/>
<name>A0A087SDB6_AUXPR</name>
<keyword evidence="4" id="KW-0720">Serine protease</keyword>
<proteinExistence type="inferred from homology"/>
<evidence type="ECO:0000256" key="4">
    <source>
        <dbReference type="ARBA" id="ARBA00022825"/>
    </source>
</evidence>
<keyword evidence="3" id="KW-0378">Hydrolase</keyword>
<evidence type="ECO:0000313" key="7">
    <source>
        <dbReference type="EMBL" id="KFM23720.1"/>
    </source>
</evidence>
<dbReference type="PANTHER" id="PTHR43806:SF11">
    <property type="entry name" value="CEREVISIN-RELATED"/>
    <property type="match status" value="1"/>
</dbReference>
<dbReference type="GO" id="GO:0004252">
    <property type="term" value="F:serine-type endopeptidase activity"/>
    <property type="evidence" value="ECO:0007669"/>
    <property type="project" value="InterPro"/>
</dbReference>
<evidence type="ECO:0000256" key="3">
    <source>
        <dbReference type="ARBA" id="ARBA00022801"/>
    </source>
</evidence>
<comment type="caution">
    <text evidence="5">Lacks conserved residue(s) required for the propagation of feature annotation.</text>
</comment>
<accession>A0A087SDB6</accession>
<keyword evidence="2" id="KW-0645">Protease</keyword>
<keyword evidence="8" id="KW-1185">Reference proteome</keyword>
<dbReference type="InterPro" id="IPR000209">
    <property type="entry name" value="Peptidase_S8/S53_dom"/>
</dbReference>
<dbReference type="RefSeq" id="XP_011396596.1">
    <property type="nucleotide sequence ID" value="XM_011398294.1"/>
</dbReference>
<evidence type="ECO:0000259" key="6">
    <source>
        <dbReference type="Pfam" id="PF00082"/>
    </source>
</evidence>
<dbReference type="SUPFAM" id="SSF52743">
    <property type="entry name" value="Subtilisin-like"/>
    <property type="match status" value="1"/>
</dbReference>
<organism evidence="7 8">
    <name type="scientific">Auxenochlorella protothecoides</name>
    <name type="common">Green microalga</name>
    <name type="synonym">Chlorella protothecoides</name>
    <dbReference type="NCBI Taxonomy" id="3075"/>
    <lineage>
        <taxon>Eukaryota</taxon>
        <taxon>Viridiplantae</taxon>
        <taxon>Chlorophyta</taxon>
        <taxon>core chlorophytes</taxon>
        <taxon>Trebouxiophyceae</taxon>
        <taxon>Chlorellales</taxon>
        <taxon>Chlorellaceae</taxon>
        <taxon>Auxenochlorella</taxon>
    </lineage>
</organism>
<evidence type="ECO:0000256" key="1">
    <source>
        <dbReference type="ARBA" id="ARBA00011073"/>
    </source>
</evidence>
<dbReference type="Pfam" id="PF00082">
    <property type="entry name" value="Peptidase_S8"/>
    <property type="match status" value="1"/>
</dbReference>
<dbReference type="eggNOG" id="KOG1153">
    <property type="taxonomic scope" value="Eukaryota"/>
</dbReference>
<feature type="domain" description="Peptidase S8/S53" evidence="6">
    <location>
        <begin position="17"/>
        <end position="188"/>
    </location>
</feature>
<evidence type="ECO:0000256" key="2">
    <source>
        <dbReference type="ARBA" id="ARBA00022670"/>
    </source>
</evidence>
<protein>
    <submittedName>
        <fullName evidence="7">Thermophilic serine proteinase</fullName>
    </submittedName>
</protein>
<dbReference type="PROSITE" id="PS00137">
    <property type="entry name" value="SUBTILASE_HIS"/>
    <property type="match status" value="1"/>
</dbReference>
<sequence>MAAAVGVSMLPGSPGPMDELGHGSHVAGIVGAAGSNALLVSGVVWGNVDLLACRFIDGDGLGRTSAAVDCVNYCLAQGARVIQASWGGAAAPNAAMQAAMEAAEAADALIVVSAGNDDRDLDAEPQYPASYAAERANVLAVAAVGRAGALSSFSNRGAGTVALAAPGEAILSTLPGNATGRLLLESAEPTAQLRGKVGAGLLRLDRVVAAAAALAAAPTTAP</sequence>
<dbReference type="PANTHER" id="PTHR43806">
    <property type="entry name" value="PEPTIDASE S8"/>
    <property type="match status" value="1"/>
</dbReference>